<dbReference type="SUPFAM" id="SSF143865">
    <property type="entry name" value="CorA soluble domain-like"/>
    <property type="match status" value="1"/>
</dbReference>
<evidence type="ECO:0000256" key="2">
    <source>
        <dbReference type="SAM" id="Phobius"/>
    </source>
</evidence>
<evidence type="ECO:0000313" key="3">
    <source>
        <dbReference type="EMBL" id="WFD26823.1"/>
    </source>
</evidence>
<dbReference type="EMBL" id="CP119894">
    <property type="protein sequence ID" value="WFD26823.1"/>
    <property type="molecule type" value="Genomic_DNA"/>
</dbReference>
<feature type="transmembrane region" description="Helical" evidence="2">
    <location>
        <begin position="791"/>
        <end position="814"/>
    </location>
</feature>
<feature type="compositionally biased region" description="Basic residues" evidence="1">
    <location>
        <begin position="174"/>
        <end position="185"/>
    </location>
</feature>
<reference evidence="3" key="1">
    <citation type="submission" date="2023-03" db="EMBL/GenBank/DDBJ databases">
        <title>Mating type loci evolution in Malassezia.</title>
        <authorList>
            <person name="Coelho M.A."/>
        </authorList>
    </citation>
    <scope>NUCLEOTIDE SEQUENCE</scope>
    <source>
        <strain evidence="3">CBS 9557</strain>
    </source>
</reference>
<dbReference type="InterPro" id="IPR045861">
    <property type="entry name" value="CorA_cytoplasmic_dom"/>
</dbReference>
<sequence>MKTKLKFAHPSVRLHPDDLPFDYEPTEIYRGLDTYVSARRATRRKKRREARRMHRRVNQEDDATEDARKDETEYDSDSSSSSSDDSGPMVISRLRALFDSSDSSSSSSSLSSSEDSSSDEDASFESAATSRRSTDMADRTSIRSGRSRRDNAATPTLSSSFSPWTPRISALTGSRRRKRRRRRRQPKGDKQHMSKSIRMARRNARRLRELAGGITEYTIFTPTIESQPDAFTTQSWKTIRKRLDDHFQYLIQADGHAGDMGLPVSTDMVTASAGISPSILEEGQGDLALPPPALDVNPPDLPNKESTWDEQESQTGRHMSDIPLTPYFRSPLSGDIARSPMPFFQLAKRQDNHPSSAGPILRVVEEENELDNLTLPDAALDLNSNSVPSPTPIQEPIPPPVPSSLISQHMLRRNPLWLDIRCPTYRVMQQLSLQFPLHPLTVEDILKQEQREKVEHFERHGYYFVVVRALDEHYFRFTQPEEAAKDKVEQPSPSTLERQSSSHKSGKDKQDILPSMRARRQIEMVKSEDAKEGLEGLGAGSVSIYMVVFEQGVLTFHFEDMSSYLKQVRDCIMNADTPIPRNADWIVHFLYDTIVDAFSPYVSFLQNEVDYIDSLLQELGLRPFTTQRNASKPARKLLRRSIFKPSLKARKAAKKMTFESLTNYTESNAEHIQYLRLRAEKLKQFSTYDAIEQSLFILHLTRVREVVMGLNRLLLPKSDVVRVLRKRIMEIHRDASEDAFIALYFDDVADHIASMMVQLQERESGLNTIHSSFLTRAFVTEKRFNLQKVRFLANVSMFVTIIFGIQLLCSAFSMNVLVPDDNSFANEDPEDIDPYRVYREFYGFGGVIGGLALIPILVYAYAGYLKRRSRQTSKLNSARF</sequence>
<name>A0AAF0EM03_9BASI</name>
<dbReference type="GO" id="GO:0015095">
    <property type="term" value="F:magnesium ion transmembrane transporter activity"/>
    <property type="evidence" value="ECO:0007669"/>
    <property type="project" value="TreeGrafter"/>
</dbReference>
<dbReference type="GO" id="GO:0010961">
    <property type="term" value="P:intracellular magnesium ion homeostasis"/>
    <property type="evidence" value="ECO:0007669"/>
    <property type="project" value="TreeGrafter"/>
</dbReference>
<feature type="region of interest" description="Disordered" evidence="1">
    <location>
        <begin position="38"/>
        <end position="198"/>
    </location>
</feature>
<dbReference type="AlphaFoldDB" id="A0AAF0EM03"/>
<dbReference type="GO" id="GO:0016020">
    <property type="term" value="C:membrane"/>
    <property type="evidence" value="ECO:0007669"/>
    <property type="project" value="TreeGrafter"/>
</dbReference>
<dbReference type="Gene3D" id="3.30.460.20">
    <property type="entry name" value="CorA soluble domain-like"/>
    <property type="match status" value="1"/>
</dbReference>
<feature type="compositionally biased region" description="Polar residues" evidence="1">
    <location>
        <begin position="491"/>
        <end position="503"/>
    </location>
</feature>
<keyword evidence="4" id="KW-1185">Reference proteome</keyword>
<feature type="compositionally biased region" description="Basic residues" evidence="1">
    <location>
        <begin position="40"/>
        <end position="56"/>
    </location>
</feature>
<dbReference type="PANTHER" id="PTHR21535:SF90">
    <property type="entry name" value="CORA METAL ION TRANSPORTER"/>
    <property type="match status" value="1"/>
</dbReference>
<protein>
    <submittedName>
        <fullName evidence="3">Uncharacterized protein</fullName>
    </submittedName>
</protein>
<dbReference type="Proteomes" id="UP001213623">
    <property type="component" value="Chromosome 3"/>
</dbReference>
<feature type="region of interest" description="Disordered" evidence="1">
    <location>
        <begin position="482"/>
        <end position="512"/>
    </location>
</feature>
<feature type="compositionally biased region" description="Polar residues" evidence="1">
    <location>
        <begin position="153"/>
        <end position="163"/>
    </location>
</feature>
<keyword evidence="2" id="KW-0812">Transmembrane</keyword>
<feature type="compositionally biased region" description="Basic and acidic residues" evidence="1">
    <location>
        <begin position="132"/>
        <end position="151"/>
    </location>
</feature>
<dbReference type="PANTHER" id="PTHR21535">
    <property type="entry name" value="MAGNESIUM AND COBALT TRANSPORT PROTEIN/MITOCHONDRIAL IMPORT INNER MEMBRANE TRANSLOCASE SUBUNIT TIM8"/>
    <property type="match status" value="1"/>
</dbReference>
<keyword evidence="2" id="KW-0472">Membrane</keyword>
<feature type="region of interest" description="Disordered" evidence="1">
    <location>
        <begin position="1"/>
        <end position="22"/>
    </location>
</feature>
<organism evidence="3 4">
    <name type="scientific">Malassezia nana</name>
    <dbReference type="NCBI Taxonomy" id="180528"/>
    <lineage>
        <taxon>Eukaryota</taxon>
        <taxon>Fungi</taxon>
        <taxon>Dikarya</taxon>
        <taxon>Basidiomycota</taxon>
        <taxon>Ustilaginomycotina</taxon>
        <taxon>Malasseziomycetes</taxon>
        <taxon>Malasseziales</taxon>
        <taxon>Malasseziaceae</taxon>
        <taxon>Malassezia</taxon>
    </lineage>
</organism>
<feature type="region of interest" description="Disordered" evidence="1">
    <location>
        <begin position="296"/>
        <end position="324"/>
    </location>
</feature>
<feature type="transmembrane region" description="Helical" evidence="2">
    <location>
        <begin position="841"/>
        <end position="864"/>
    </location>
</feature>
<proteinExistence type="predicted"/>
<dbReference type="Gene3D" id="1.20.58.340">
    <property type="entry name" value="Magnesium transport protein CorA, transmembrane region"/>
    <property type="match status" value="1"/>
</dbReference>
<evidence type="ECO:0000313" key="4">
    <source>
        <dbReference type="Proteomes" id="UP001213623"/>
    </source>
</evidence>
<keyword evidence="2" id="KW-1133">Transmembrane helix</keyword>
<feature type="compositionally biased region" description="Low complexity" evidence="1">
    <location>
        <begin position="77"/>
        <end position="115"/>
    </location>
</feature>
<gene>
    <name evidence="3" type="ORF">MNAN1_001812</name>
</gene>
<evidence type="ECO:0000256" key="1">
    <source>
        <dbReference type="SAM" id="MobiDB-lite"/>
    </source>
</evidence>
<accession>A0AAF0EM03</accession>